<keyword evidence="2" id="KW-1185">Reference proteome</keyword>
<dbReference type="PANTHER" id="PTHR11803:SF39">
    <property type="entry name" value="2-IMINOBUTANOATE_2-IMINOPROPANOATE DEAMINASE"/>
    <property type="match status" value="1"/>
</dbReference>
<keyword evidence="1" id="KW-0378">Hydrolase</keyword>
<evidence type="ECO:0000313" key="2">
    <source>
        <dbReference type="Proteomes" id="UP001230908"/>
    </source>
</evidence>
<dbReference type="RefSeq" id="WP_308716014.1">
    <property type="nucleotide sequence ID" value="NZ_JAVHUY010000033.1"/>
</dbReference>
<accession>A0ABU0ZQM6</accession>
<dbReference type="Proteomes" id="UP001230908">
    <property type="component" value="Unassembled WGS sequence"/>
</dbReference>
<organism evidence="1 2">
    <name type="scientific">Phytohabitans maris</name>
    <dbReference type="NCBI Taxonomy" id="3071409"/>
    <lineage>
        <taxon>Bacteria</taxon>
        <taxon>Bacillati</taxon>
        <taxon>Actinomycetota</taxon>
        <taxon>Actinomycetes</taxon>
        <taxon>Micromonosporales</taxon>
        <taxon>Micromonosporaceae</taxon>
    </lineage>
</organism>
<protein>
    <submittedName>
        <fullName evidence="1">Rid family hydrolase</fullName>
    </submittedName>
</protein>
<name>A0ABU0ZQM6_9ACTN</name>
<evidence type="ECO:0000313" key="1">
    <source>
        <dbReference type="EMBL" id="MDQ7908747.1"/>
    </source>
</evidence>
<reference evidence="1 2" key="1">
    <citation type="submission" date="2023-08" db="EMBL/GenBank/DDBJ databases">
        <title>Phytohabitans sansha sp. nov., isolated from marine sediment.</title>
        <authorList>
            <person name="Zhao Y."/>
            <person name="Yi K."/>
        </authorList>
    </citation>
    <scope>NUCLEOTIDE SEQUENCE [LARGE SCALE GENOMIC DNA]</scope>
    <source>
        <strain evidence="1 2">ZYX-F-186</strain>
    </source>
</reference>
<dbReference type="EMBL" id="JAVHUY010000033">
    <property type="protein sequence ID" value="MDQ7908747.1"/>
    <property type="molecule type" value="Genomic_DNA"/>
</dbReference>
<sequence length="145" mass="15196">MTHEVIKADGMPRPAGHYSPAVRVGNTLFVSAQNGIDPASGTVPDGGFEAECRQAFANIESVLKASNSSLACVVKATVLYTDIVDLPIINKVFATIFPTDPPARTAAIVGLPGGRRISIETVAVVPSLQERVGDHNESYVPIPAS</sequence>
<dbReference type="PANTHER" id="PTHR11803">
    <property type="entry name" value="2-IMINOBUTANOATE/2-IMINOPROPANOATE DEAMINASE RIDA"/>
    <property type="match status" value="1"/>
</dbReference>
<dbReference type="SUPFAM" id="SSF55298">
    <property type="entry name" value="YjgF-like"/>
    <property type="match status" value="1"/>
</dbReference>
<dbReference type="InterPro" id="IPR035959">
    <property type="entry name" value="RutC-like_sf"/>
</dbReference>
<gene>
    <name evidence="1" type="ORF">RB614_29870</name>
</gene>
<dbReference type="InterPro" id="IPR006175">
    <property type="entry name" value="YjgF/YER057c/UK114"/>
</dbReference>
<dbReference type="Gene3D" id="3.30.1330.40">
    <property type="entry name" value="RutC-like"/>
    <property type="match status" value="1"/>
</dbReference>
<dbReference type="CDD" id="cd00448">
    <property type="entry name" value="YjgF_YER057c_UK114_family"/>
    <property type="match status" value="1"/>
</dbReference>
<dbReference type="Pfam" id="PF01042">
    <property type="entry name" value="Ribonuc_L-PSP"/>
    <property type="match status" value="1"/>
</dbReference>
<comment type="caution">
    <text evidence="1">The sequence shown here is derived from an EMBL/GenBank/DDBJ whole genome shotgun (WGS) entry which is preliminary data.</text>
</comment>
<proteinExistence type="predicted"/>
<dbReference type="GO" id="GO:0016787">
    <property type="term" value="F:hydrolase activity"/>
    <property type="evidence" value="ECO:0007669"/>
    <property type="project" value="UniProtKB-KW"/>
</dbReference>